<name>E7G9K1_9FIRM</name>
<protein>
    <submittedName>
        <fullName evidence="1">Uncharacterized protein</fullName>
    </submittedName>
</protein>
<dbReference type="EMBL" id="ADKX01000026">
    <property type="protein sequence ID" value="EFW05295.1"/>
    <property type="molecule type" value="Genomic_DNA"/>
</dbReference>
<comment type="caution">
    <text evidence="1">The sequence shown here is derived from an EMBL/GenBank/DDBJ whole genome shotgun (WGS) entry which is preliminary data.</text>
</comment>
<evidence type="ECO:0000313" key="1">
    <source>
        <dbReference type="EMBL" id="EFW05295.1"/>
    </source>
</evidence>
<dbReference type="RefSeq" id="WP_008788555.1">
    <property type="nucleotide sequence ID" value="NZ_AKCB01000003.1"/>
</dbReference>
<dbReference type="AlphaFoldDB" id="E7G9K1"/>
<dbReference type="GeneID" id="78231056"/>
<dbReference type="HOGENOM" id="CLU_818139_0_0_9"/>
<gene>
    <name evidence="1" type="ORF">HMPREF9488_01440</name>
</gene>
<keyword evidence="2" id="KW-1185">Reference proteome</keyword>
<dbReference type="STRING" id="100884.GCA_000269565_03288"/>
<sequence>MILGSQPLFASEHDDKVGSIYFEKGRLRLIHPSGPTREVYRSYCVCMTNPDKKARNRDIDTIRIWVKKYWDMKIYPSIEAFEKKFLGSIRMIKVDKHAVNESIEGSLFELIVDSYGGIRSYHPSRGYVSPLKKTLTQEQLDFLELSIIYSKQISHWIMSKININGTIDITADSLKTLLREDLLSLKVKRENVVMIWKIFSLLIDIYSKQDNIDEAISHIIQELKIYVEIDRFSDDLRHYIFDKKFNLIGTQTRSSMGSEIMSKEQLIKKYNTSPIYLRSIYAFIKNPHQDPSTIAYYTVLKIYMRNNYFLERLCGYFGNQLLRESGALDGTGLDVDDDN</sequence>
<dbReference type="Proteomes" id="UP000003157">
    <property type="component" value="Unassembled WGS sequence"/>
</dbReference>
<accession>E7G9K1</accession>
<reference evidence="1 2" key="1">
    <citation type="submission" date="2010-12" db="EMBL/GenBank/DDBJ databases">
        <title>The Genome Sequence of Coprobacillus sp. strain 29_1.</title>
        <authorList>
            <consortium name="The Broad Institute Genome Sequencing Platform"/>
            <person name="Earl A."/>
            <person name="Ward D."/>
            <person name="Feldgarden M."/>
            <person name="Gevers D."/>
            <person name="Daigneault M."/>
            <person name="Sibley C.D."/>
            <person name="White A."/>
            <person name="Strauss J."/>
            <person name="Allen-Vercoe E."/>
            <person name="Young S.K."/>
            <person name="Zeng Q."/>
            <person name="Gargeya S."/>
            <person name="Fitzgerald M."/>
            <person name="Haas B."/>
            <person name="Abouelleil A."/>
            <person name="Alvarado L."/>
            <person name="Arachchi H.M."/>
            <person name="Berlin A."/>
            <person name="Brown A."/>
            <person name="Chapman S.B."/>
            <person name="Chen Z."/>
            <person name="Dunbar C."/>
            <person name="Freedman E."/>
            <person name="Gearin G."/>
            <person name="Gellesch M."/>
            <person name="Goldberg J."/>
            <person name="Griggs A."/>
            <person name="Gujja S."/>
            <person name="Heilman E."/>
            <person name="Heiman D."/>
            <person name="Howarth C."/>
            <person name="Larson L."/>
            <person name="Lui A."/>
            <person name="MacDonald P.J.P."/>
            <person name="Mehta T."/>
            <person name="Montmayeur A."/>
            <person name="Murphy C."/>
            <person name="Neiman D."/>
            <person name="Pearson M."/>
            <person name="Priest M."/>
            <person name="Roberts A."/>
            <person name="Saif S."/>
            <person name="Shea T."/>
            <person name="Shenoy N."/>
            <person name="Sisk P."/>
            <person name="Stolte C."/>
            <person name="Sykes S."/>
            <person name="White J."/>
            <person name="Yandava C."/>
            <person name="Nusbaum C."/>
            <person name="Birren B."/>
        </authorList>
    </citation>
    <scope>NUCLEOTIDE SEQUENCE [LARGE SCALE GENOMIC DNA]</scope>
    <source>
        <strain evidence="1 2">29_1</strain>
    </source>
</reference>
<evidence type="ECO:0000313" key="2">
    <source>
        <dbReference type="Proteomes" id="UP000003157"/>
    </source>
</evidence>
<organism evidence="1 2">
    <name type="scientific">Coprobacillus cateniformis</name>
    <dbReference type="NCBI Taxonomy" id="100884"/>
    <lineage>
        <taxon>Bacteria</taxon>
        <taxon>Bacillati</taxon>
        <taxon>Bacillota</taxon>
        <taxon>Erysipelotrichia</taxon>
        <taxon>Erysipelotrichales</taxon>
        <taxon>Coprobacillaceae</taxon>
        <taxon>Coprobacillus</taxon>
    </lineage>
</organism>
<proteinExistence type="predicted"/>
<dbReference type="OrthoDB" id="7639036at2"/>